<protein>
    <recommendedName>
        <fullName evidence="6 19">UDP-N-acetylenolpyruvoylglucosamine reductase</fullName>
        <ecNumber evidence="5 19">1.3.1.98</ecNumber>
    </recommendedName>
    <alternativeName>
        <fullName evidence="17 19">UDP-N-acetylmuramate dehydrogenase</fullName>
    </alternativeName>
</protein>
<dbReference type="Gene3D" id="3.30.43.10">
    <property type="entry name" value="Uridine Diphospho-n-acetylenolpyruvylglucosamine Reductase, domain 2"/>
    <property type="match status" value="1"/>
</dbReference>
<dbReference type="InterPro" id="IPR003170">
    <property type="entry name" value="MurB"/>
</dbReference>
<evidence type="ECO:0000256" key="15">
    <source>
        <dbReference type="ARBA" id="ARBA00023306"/>
    </source>
</evidence>
<dbReference type="KEGG" id="pbt:ING2E5B_1554"/>
<dbReference type="InterPro" id="IPR011601">
    <property type="entry name" value="MurB_C"/>
</dbReference>
<proteinExistence type="inferred from homology"/>
<evidence type="ECO:0000256" key="6">
    <source>
        <dbReference type="ARBA" id="ARBA00015188"/>
    </source>
</evidence>
<keyword evidence="10 19" id="KW-0274">FAD</keyword>
<evidence type="ECO:0000256" key="5">
    <source>
        <dbReference type="ARBA" id="ARBA00012518"/>
    </source>
</evidence>
<evidence type="ECO:0000256" key="9">
    <source>
        <dbReference type="ARBA" id="ARBA00022630"/>
    </source>
</evidence>
<dbReference type="InterPro" id="IPR036635">
    <property type="entry name" value="MurB_C_sf"/>
</dbReference>
<dbReference type="HOGENOM" id="CLU_035304_0_0_10"/>
<evidence type="ECO:0000256" key="1">
    <source>
        <dbReference type="ARBA" id="ARBA00001974"/>
    </source>
</evidence>
<dbReference type="STRING" id="1562970.ING2E5B_1554"/>
<evidence type="ECO:0000256" key="10">
    <source>
        <dbReference type="ARBA" id="ARBA00022827"/>
    </source>
</evidence>
<keyword evidence="16 19" id="KW-0961">Cell wall biogenesis/degradation</keyword>
<dbReference type="NCBIfam" id="NF000755">
    <property type="entry name" value="PRK00046.1"/>
    <property type="match status" value="1"/>
</dbReference>
<dbReference type="InterPro" id="IPR016166">
    <property type="entry name" value="FAD-bd_PCMH"/>
</dbReference>
<keyword evidence="7 19" id="KW-0963">Cytoplasm</keyword>
<keyword evidence="9 19" id="KW-0285">Flavoprotein</keyword>
<dbReference type="Gene3D" id="3.30.465.10">
    <property type="match status" value="1"/>
</dbReference>
<evidence type="ECO:0000259" key="20">
    <source>
        <dbReference type="PROSITE" id="PS51387"/>
    </source>
</evidence>
<dbReference type="GO" id="GO:0071949">
    <property type="term" value="F:FAD binding"/>
    <property type="evidence" value="ECO:0007669"/>
    <property type="project" value="InterPro"/>
</dbReference>
<dbReference type="EMBL" id="LN515532">
    <property type="protein sequence ID" value="CEA16302.1"/>
    <property type="molecule type" value="Genomic_DNA"/>
</dbReference>
<evidence type="ECO:0000256" key="8">
    <source>
        <dbReference type="ARBA" id="ARBA00022618"/>
    </source>
</evidence>
<evidence type="ECO:0000313" key="22">
    <source>
        <dbReference type="Proteomes" id="UP000032417"/>
    </source>
</evidence>
<feature type="active site" evidence="19">
    <location>
        <position position="182"/>
    </location>
</feature>
<dbReference type="SUPFAM" id="SSF56194">
    <property type="entry name" value="Uridine diphospho-N-Acetylenolpyruvylglucosamine reductase, MurB, C-terminal domain"/>
    <property type="match status" value="1"/>
</dbReference>
<comment type="subcellular location">
    <subcellularLocation>
        <location evidence="3 19">Cytoplasm</location>
    </subcellularLocation>
</comment>
<dbReference type="NCBIfam" id="NF010478">
    <property type="entry name" value="PRK13903.1"/>
    <property type="match status" value="1"/>
</dbReference>
<evidence type="ECO:0000256" key="12">
    <source>
        <dbReference type="ARBA" id="ARBA00022960"/>
    </source>
</evidence>
<keyword evidence="13 19" id="KW-0573">Peptidoglycan synthesis</keyword>
<comment type="cofactor">
    <cofactor evidence="1 19">
        <name>FAD</name>
        <dbReference type="ChEBI" id="CHEBI:57692"/>
    </cofactor>
</comment>
<keyword evidence="11 19" id="KW-0521">NADP</keyword>
<dbReference type="SUPFAM" id="SSF56176">
    <property type="entry name" value="FAD-binding/transporter-associated domain-like"/>
    <property type="match status" value="1"/>
</dbReference>
<feature type="active site" evidence="19">
    <location>
        <position position="348"/>
    </location>
</feature>
<dbReference type="InterPro" id="IPR006094">
    <property type="entry name" value="Oxid_FAD_bind_N"/>
</dbReference>
<dbReference type="OrthoDB" id="9804753at2"/>
<evidence type="ECO:0000313" key="21">
    <source>
        <dbReference type="EMBL" id="CEA16302.1"/>
    </source>
</evidence>
<dbReference type="InterPro" id="IPR036318">
    <property type="entry name" value="FAD-bd_PCMH-like_sf"/>
</dbReference>
<dbReference type="GO" id="GO:0005829">
    <property type="term" value="C:cytosol"/>
    <property type="evidence" value="ECO:0007669"/>
    <property type="project" value="TreeGrafter"/>
</dbReference>
<comment type="catalytic activity">
    <reaction evidence="18 19">
        <text>UDP-N-acetyl-alpha-D-muramate + NADP(+) = UDP-N-acetyl-3-O-(1-carboxyvinyl)-alpha-D-glucosamine + NADPH + H(+)</text>
        <dbReference type="Rhea" id="RHEA:12248"/>
        <dbReference type="ChEBI" id="CHEBI:15378"/>
        <dbReference type="ChEBI" id="CHEBI:57783"/>
        <dbReference type="ChEBI" id="CHEBI:58349"/>
        <dbReference type="ChEBI" id="CHEBI:68483"/>
        <dbReference type="ChEBI" id="CHEBI:70757"/>
        <dbReference type="EC" id="1.3.1.98"/>
    </reaction>
</comment>
<evidence type="ECO:0000256" key="7">
    <source>
        <dbReference type="ARBA" id="ARBA00022490"/>
    </source>
</evidence>
<feature type="active site" description="Proton donor" evidence="19">
    <location>
        <position position="252"/>
    </location>
</feature>
<dbReference type="Pfam" id="PF01565">
    <property type="entry name" value="FAD_binding_4"/>
    <property type="match status" value="1"/>
</dbReference>
<keyword evidence="8 19" id="KW-0132">Cell division</keyword>
<evidence type="ECO:0000256" key="16">
    <source>
        <dbReference type="ARBA" id="ARBA00023316"/>
    </source>
</evidence>
<evidence type="ECO:0000256" key="2">
    <source>
        <dbReference type="ARBA" id="ARBA00003921"/>
    </source>
</evidence>
<keyword evidence="15 19" id="KW-0131">Cell cycle</keyword>
<keyword evidence="14 19" id="KW-0560">Oxidoreductase</keyword>
<gene>
    <name evidence="19 21" type="primary">murB</name>
    <name evidence="21" type="ORF">ING2E5B_1554</name>
</gene>
<dbReference type="EC" id="1.3.1.98" evidence="5 19"/>
<sequence>MYTYEFNKNKLIKQLVKNKTLNIQHNKQLQQYNSFRTKAVARLFCEPQSADELSEILKAFPDENKLILGAGNNLFFTKDFDGLIIKPAMKEIYIVSEDENYVEIEAGAAIEWDNLVGETVSRGYSGLENLSLIPGSVGASPIQNIGAYGSEVKDTITLVKATDMISGEQLEFTNEECQFGYRDSIFKQKRRYIITSVVYRLNKTYIYKEKYVDLSRELKGNNTPSLSQVREAIIKIRTRKLPDVKTYPNAGSFFKNPILTKEEKEALQKRLVDAPIYNTGETSFKTSAAFLIEKAGYKGKNNGLVGTYENHALVIVNLGTDDGRDILNFANEITNEVEKQFGVRLEPEVWIY</sequence>
<dbReference type="Gene3D" id="3.90.78.10">
    <property type="entry name" value="UDP-N-acetylenolpyruvoylglucosamine reductase, C-terminal domain"/>
    <property type="match status" value="1"/>
</dbReference>
<dbReference type="AlphaFoldDB" id="A0A098C329"/>
<accession>A0A098C329</accession>
<evidence type="ECO:0000256" key="13">
    <source>
        <dbReference type="ARBA" id="ARBA00022984"/>
    </source>
</evidence>
<name>A0A098C329_9BACT</name>
<dbReference type="InterPro" id="IPR016169">
    <property type="entry name" value="FAD-bd_PCMH_sub2"/>
</dbReference>
<dbReference type="NCBIfam" id="TIGR00179">
    <property type="entry name" value="murB"/>
    <property type="match status" value="1"/>
</dbReference>
<evidence type="ECO:0000256" key="19">
    <source>
        <dbReference type="HAMAP-Rule" id="MF_00037"/>
    </source>
</evidence>
<evidence type="ECO:0000256" key="17">
    <source>
        <dbReference type="ARBA" id="ARBA00031026"/>
    </source>
</evidence>
<dbReference type="PATRIC" id="fig|1562970.3.peg.1544"/>
<evidence type="ECO:0000256" key="3">
    <source>
        <dbReference type="ARBA" id="ARBA00004496"/>
    </source>
</evidence>
<dbReference type="PANTHER" id="PTHR21071">
    <property type="entry name" value="UDP-N-ACETYLENOLPYRUVOYLGLUCOSAMINE REDUCTASE"/>
    <property type="match status" value="1"/>
</dbReference>
<dbReference type="PROSITE" id="PS51387">
    <property type="entry name" value="FAD_PCMH"/>
    <property type="match status" value="1"/>
</dbReference>
<dbReference type="HAMAP" id="MF_00037">
    <property type="entry name" value="MurB"/>
    <property type="match status" value="1"/>
</dbReference>
<dbReference type="GO" id="GO:0071555">
    <property type="term" value="P:cell wall organization"/>
    <property type="evidence" value="ECO:0007669"/>
    <property type="project" value="UniProtKB-KW"/>
</dbReference>
<comment type="pathway">
    <text evidence="4 19">Cell wall biogenesis; peptidoglycan biosynthesis.</text>
</comment>
<dbReference type="Pfam" id="PF02873">
    <property type="entry name" value="MurB_C"/>
    <property type="match status" value="1"/>
</dbReference>
<dbReference type="GO" id="GO:0008360">
    <property type="term" value="P:regulation of cell shape"/>
    <property type="evidence" value="ECO:0007669"/>
    <property type="project" value="UniProtKB-KW"/>
</dbReference>
<organism evidence="21 22">
    <name type="scientific">Fermentimonas caenicola</name>
    <dbReference type="NCBI Taxonomy" id="1562970"/>
    <lineage>
        <taxon>Bacteria</taxon>
        <taxon>Pseudomonadati</taxon>
        <taxon>Bacteroidota</taxon>
        <taxon>Bacteroidia</taxon>
        <taxon>Bacteroidales</taxon>
        <taxon>Dysgonomonadaceae</taxon>
        <taxon>Fermentimonas</taxon>
    </lineage>
</organism>
<keyword evidence="12 19" id="KW-0133">Cell shape</keyword>
<dbReference type="InterPro" id="IPR016167">
    <property type="entry name" value="FAD-bd_PCMH_sub1"/>
</dbReference>
<comment type="similarity">
    <text evidence="19">Belongs to the MurB family.</text>
</comment>
<dbReference type="GO" id="GO:0009252">
    <property type="term" value="P:peptidoglycan biosynthetic process"/>
    <property type="evidence" value="ECO:0007669"/>
    <property type="project" value="UniProtKB-UniRule"/>
</dbReference>
<dbReference type="GO" id="GO:0051301">
    <property type="term" value="P:cell division"/>
    <property type="evidence" value="ECO:0007669"/>
    <property type="project" value="UniProtKB-KW"/>
</dbReference>
<dbReference type="GO" id="GO:0008762">
    <property type="term" value="F:UDP-N-acetylmuramate dehydrogenase activity"/>
    <property type="evidence" value="ECO:0007669"/>
    <property type="project" value="UniProtKB-UniRule"/>
</dbReference>
<evidence type="ECO:0000256" key="11">
    <source>
        <dbReference type="ARBA" id="ARBA00022857"/>
    </source>
</evidence>
<keyword evidence="22" id="KW-1185">Reference proteome</keyword>
<comment type="function">
    <text evidence="2 19">Cell wall formation.</text>
</comment>
<dbReference type="UniPathway" id="UPA00219"/>
<feature type="domain" description="FAD-binding PCMH-type" evidence="20">
    <location>
        <begin position="35"/>
        <end position="204"/>
    </location>
</feature>
<evidence type="ECO:0000256" key="18">
    <source>
        <dbReference type="ARBA" id="ARBA00048914"/>
    </source>
</evidence>
<reference evidence="21 22" key="1">
    <citation type="submission" date="2014-08" db="EMBL/GenBank/DDBJ databases">
        <authorList>
            <person name="Wibberg D."/>
        </authorList>
    </citation>
    <scope>NUCLEOTIDE SEQUENCE [LARGE SCALE GENOMIC DNA]</scope>
    <source>
        <strain evidence="22">ING2-E5B</strain>
    </source>
</reference>
<dbReference type="PANTHER" id="PTHR21071:SF4">
    <property type="entry name" value="UDP-N-ACETYLENOLPYRUVOYLGLUCOSAMINE REDUCTASE"/>
    <property type="match status" value="1"/>
</dbReference>
<dbReference type="Proteomes" id="UP000032417">
    <property type="component" value="Chromosome 1"/>
</dbReference>
<evidence type="ECO:0000256" key="14">
    <source>
        <dbReference type="ARBA" id="ARBA00023002"/>
    </source>
</evidence>
<evidence type="ECO:0000256" key="4">
    <source>
        <dbReference type="ARBA" id="ARBA00004752"/>
    </source>
</evidence>